<organism evidence="1 2">
    <name type="scientific">Bacillus cereus</name>
    <dbReference type="NCBI Taxonomy" id="1396"/>
    <lineage>
        <taxon>Bacteria</taxon>
        <taxon>Bacillati</taxon>
        <taxon>Bacillota</taxon>
        <taxon>Bacilli</taxon>
        <taxon>Bacillales</taxon>
        <taxon>Bacillaceae</taxon>
        <taxon>Bacillus</taxon>
        <taxon>Bacillus cereus group</taxon>
    </lineage>
</organism>
<accession>A0A9X5VEU8</accession>
<comment type="caution">
    <text evidence="1">The sequence shown here is derived from an EMBL/GenBank/DDBJ whole genome shotgun (WGS) entry which is preliminary data.</text>
</comment>
<gene>
    <name evidence="1" type="ORF">BKK64_02730</name>
</gene>
<dbReference type="EMBL" id="MLYK01000007">
    <property type="protein sequence ID" value="OJS97294.1"/>
    <property type="molecule type" value="Genomic_DNA"/>
</dbReference>
<evidence type="ECO:0000313" key="2">
    <source>
        <dbReference type="Proteomes" id="UP000184161"/>
    </source>
</evidence>
<dbReference type="Proteomes" id="UP000184161">
    <property type="component" value="Unassembled WGS sequence"/>
</dbReference>
<dbReference type="AlphaFoldDB" id="A0A9X5VEU8"/>
<reference evidence="1 2" key="1">
    <citation type="submission" date="2016-10" db="EMBL/GenBank/DDBJ databases">
        <title>Draft Genome Sequence of one Bacillus cereus strain isolated from pooled breast milk.</title>
        <authorList>
            <person name="Woudstra C."/>
            <person name="Chamoin A."/>
            <person name="Gentil S."/>
            <person name="Rambeloson T."/>
            <person name="Delannoye S."/>
            <person name="Heinnekine J.A."/>
            <person name="Herbin S."/>
            <person name="Fach P."/>
        </authorList>
    </citation>
    <scope>NUCLEOTIDE SEQUENCE [LARGE SCALE GENOMIC DNA]</scope>
    <source>
        <strain evidence="1 2">16SBCL1279</strain>
    </source>
</reference>
<protein>
    <submittedName>
        <fullName evidence="1">Uncharacterized protein</fullName>
    </submittedName>
</protein>
<dbReference type="RefSeq" id="WP_000426143.1">
    <property type="nucleotide sequence ID" value="NZ_AP022946.1"/>
</dbReference>
<evidence type="ECO:0000313" key="1">
    <source>
        <dbReference type="EMBL" id="OJS97294.1"/>
    </source>
</evidence>
<proteinExistence type="predicted"/>
<sequence length="80" mass="9157">MEMTQIFIGVYNVVLILVVLAIMLKKKQYKVVTVLVVSLIYIFIATFTPYRSFFSNTMNVLIVISLMISGILASMFEKEK</sequence>
<name>A0A9X5VEU8_BACCE</name>